<name>A0ABY4PMM9_9ACTN</name>
<dbReference type="EMBL" id="CP097289">
    <property type="protein sequence ID" value="UQT54389.1"/>
    <property type="molecule type" value="Genomic_DNA"/>
</dbReference>
<gene>
    <name evidence="1" type="ORF">M4V62_04400</name>
</gene>
<keyword evidence="2" id="KW-1185">Reference proteome</keyword>
<dbReference type="Proteomes" id="UP000829992">
    <property type="component" value="Chromosome"/>
</dbReference>
<evidence type="ECO:0000313" key="2">
    <source>
        <dbReference type="Proteomes" id="UP000829992"/>
    </source>
</evidence>
<accession>A0ABY4PMM9</accession>
<reference evidence="1 2" key="1">
    <citation type="submission" date="2022-05" db="EMBL/GenBank/DDBJ databases">
        <authorList>
            <person name="Zhou X."/>
            <person name="Li K."/>
            <person name="Man Y."/>
        </authorList>
    </citation>
    <scope>NUCLEOTIDE SEQUENCE [LARGE SCALE GENOMIC DNA]</scope>
    <source>
        <strain evidence="1 2">MS405</strain>
    </source>
</reference>
<evidence type="ECO:0000313" key="1">
    <source>
        <dbReference type="EMBL" id="UQT54389.1"/>
    </source>
</evidence>
<protein>
    <submittedName>
        <fullName evidence="1">Uncharacterized protein</fullName>
    </submittedName>
</protein>
<dbReference type="RefSeq" id="WP_249585885.1">
    <property type="nucleotide sequence ID" value="NZ_BAAAQL010000002.1"/>
</dbReference>
<organism evidence="1 2">
    <name type="scientific">Streptomyces durmitorensis</name>
    <dbReference type="NCBI Taxonomy" id="319947"/>
    <lineage>
        <taxon>Bacteria</taxon>
        <taxon>Bacillati</taxon>
        <taxon>Actinomycetota</taxon>
        <taxon>Actinomycetes</taxon>
        <taxon>Kitasatosporales</taxon>
        <taxon>Streptomycetaceae</taxon>
        <taxon>Streptomyces</taxon>
    </lineage>
</organism>
<proteinExistence type="predicted"/>
<sequence length="77" mass="8721">MPQPAWPEDVVARYLTLSGEIFRDPSMYVEVLRKDGQHSVARCRCCTYDTSRQHDGRAQDMAQAHAETCRALPKPTA</sequence>